<reference evidence="1" key="1">
    <citation type="submission" date="2020-04" db="EMBL/GenBank/DDBJ databases">
        <authorList>
            <person name="Zhang T."/>
        </authorList>
    </citation>
    <scope>NUCLEOTIDE SEQUENCE</scope>
    <source>
        <strain evidence="1">HKST-UBA17</strain>
    </source>
</reference>
<dbReference type="Proteomes" id="UP000741282">
    <property type="component" value="Unassembled WGS sequence"/>
</dbReference>
<proteinExistence type="predicted"/>
<reference evidence="1" key="2">
    <citation type="journal article" date="2021" name="Microbiome">
        <title>Successional dynamics and alternative stable states in a saline activated sludge microbial community over 9 years.</title>
        <authorList>
            <person name="Wang Y."/>
            <person name="Ye J."/>
            <person name="Ju F."/>
            <person name="Liu L."/>
            <person name="Boyd J.A."/>
            <person name="Deng Y."/>
            <person name="Parks D.H."/>
            <person name="Jiang X."/>
            <person name="Yin X."/>
            <person name="Woodcroft B.J."/>
            <person name="Tyson G.W."/>
            <person name="Hugenholtz P."/>
            <person name="Polz M.F."/>
            <person name="Zhang T."/>
        </authorList>
    </citation>
    <scope>NUCLEOTIDE SEQUENCE</scope>
    <source>
        <strain evidence="1">HKST-UBA17</strain>
    </source>
</reference>
<organism evidence="1 2">
    <name type="scientific">Candidatus Dojkabacteria bacterium</name>
    <dbReference type="NCBI Taxonomy" id="2099670"/>
    <lineage>
        <taxon>Bacteria</taxon>
        <taxon>Candidatus Dojkabacteria</taxon>
    </lineage>
</organism>
<dbReference type="EMBL" id="JAGQLN010000029">
    <property type="protein sequence ID" value="MCA9377227.1"/>
    <property type="molecule type" value="Genomic_DNA"/>
</dbReference>
<accession>A0A955I2D2</accession>
<name>A0A955I2D2_9BACT</name>
<gene>
    <name evidence="1" type="ORF">KC685_04900</name>
</gene>
<evidence type="ECO:0000313" key="2">
    <source>
        <dbReference type="Proteomes" id="UP000741282"/>
    </source>
</evidence>
<comment type="caution">
    <text evidence="1">The sequence shown here is derived from an EMBL/GenBank/DDBJ whole genome shotgun (WGS) entry which is preliminary data.</text>
</comment>
<protein>
    <submittedName>
        <fullName evidence="1">Uncharacterized protein</fullName>
    </submittedName>
</protein>
<evidence type="ECO:0000313" key="1">
    <source>
        <dbReference type="EMBL" id="MCA9377227.1"/>
    </source>
</evidence>
<sequence length="725" mass="82067">MYGPNFEQEPSSRAKLSLASLIQEVSTIVDEHAGSTYDTNSIITQIPPKIIQYFYSRYILDPESVYEEAIALESHGLTYFNETEEGGRNIRCLELLIMSTAPLVSREVQGTMSNGLILDRDPLQNISRIIRAWNLSPRTNGQENDTLRSSLQEAMRAQITSAIALTVNGMKPREQAEFDYNMLFAAWLTEDPEIVIGISGLLDSIIPTAARNAYYKFNLQKTSQILERIRKKYQELYARQLKLRRGRAKEAQQMADEIGLEYETFDEAMNHDPFMYRIRELIRTGVRSPFDQLLGALNKINDPAVCYVQGIQQSRATLENIRSESSNPPFTNIDRIAATILQHTGPGLGNYLLDLHAYTGTQTRALVAENRTLGRKGLHKILVECVDPVSKVPISGILRAETVEDYLVGLISPDIGTLSHKEIWERRKRLRDLKRYTMKKATLSIPLNGSRVMATESQVLQDANIKYFDIFNATAKAKRIIDVTKGLGAEINGGYLIMLYPDIGTDQDHAVPLYITPHGELRNAVLTAKGELHTIPLHTPRSNFERLEMVIWQAIASRRIEEASCRSNGGGDGGGESTRQDALVVALNPGANRRRVKIGSAGGPQRFHKLREYLETVLQDPALVHYPLREPHAFNDALYREYEKLRDMYGPVVDDLYEEGPDGIRVDTLLIKLLLYKSHNFEFDIILGKEATDQNGRKYQIRRGFDRTTDITWRDTPTELRLRAI</sequence>
<dbReference type="AlphaFoldDB" id="A0A955I2D2"/>